<dbReference type="Proteomes" id="UP000290572">
    <property type="component" value="Unassembled WGS sequence"/>
</dbReference>
<protein>
    <submittedName>
        <fullName evidence="2">Uncharacterized protein</fullName>
    </submittedName>
</protein>
<feature type="compositionally biased region" description="Basic and acidic residues" evidence="1">
    <location>
        <begin position="61"/>
        <end position="72"/>
    </location>
</feature>
<keyword evidence="3" id="KW-1185">Reference proteome</keyword>
<proteinExistence type="predicted"/>
<feature type="region of interest" description="Disordered" evidence="1">
    <location>
        <begin position="1"/>
        <end position="82"/>
    </location>
</feature>
<sequence length="133" mass="15256">MESRKLQQESGLECPPMEFMGTPAAEQTDPKIPMADQTEQQPTRAEQTEQEPTRVVWAEQKPTRVEQTDQKHRTQAKTLLPREPTNSYRLMFSKSSRCSITFSNAFSKCETRVTIDMLLSSRSEMCCIAYSTE</sequence>
<accession>A0A498M6Q3</accession>
<organism evidence="2 3">
    <name type="scientific">Labeo rohita</name>
    <name type="common">Indian major carp</name>
    <name type="synonym">Cyprinus rohita</name>
    <dbReference type="NCBI Taxonomy" id="84645"/>
    <lineage>
        <taxon>Eukaryota</taxon>
        <taxon>Metazoa</taxon>
        <taxon>Chordata</taxon>
        <taxon>Craniata</taxon>
        <taxon>Vertebrata</taxon>
        <taxon>Euteleostomi</taxon>
        <taxon>Actinopterygii</taxon>
        <taxon>Neopterygii</taxon>
        <taxon>Teleostei</taxon>
        <taxon>Ostariophysi</taxon>
        <taxon>Cypriniformes</taxon>
        <taxon>Cyprinidae</taxon>
        <taxon>Labeoninae</taxon>
        <taxon>Labeonini</taxon>
        <taxon>Labeo</taxon>
    </lineage>
</organism>
<comment type="caution">
    <text evidence="2">The sequence shown here is derived from an EMBL/GenBank/DDBJ whole genome shotgun (WGS) entry which is preliminary data.</text>
</comment>
<dbReference type="AlphaFoldDB" id="A0A498M6Q3"/>
<evidence type="ECO:0000313" key="2">
    <source>
        <dbReference type="EMBL" id="RXN16578.1"/>
    </source>
</evidence>
<reference evidence="2 3" key="1">
    <citation type="submission" date="2018-03" db="EMBL/GenBank/DDBJ databases">
        <title>Draft genome sequence of Rohu Carp (Labeo rohita).</title>
        <authorList>
            <person name="Das P."/>
            <person name="Kushwaha B."/>
            <person name="Joshi C.G."/>
            <person name="Kumar D."/>
            <person name="Nagpure N.S."/>
            <person name="Sahoo L."/>
            <person name="Das S.P."/>
            <person name="Bit A."/>
            <person name="Patnaik S."/>
            <person name="Meher P.K."/>
            <person name="Jayasankar P."/>
            <person name="Koringa P.G."/>
            <person name="Patel N.V."/>
            <person name="Hinsu A.T."/>
            <person name="Kumar R."/>
            <person name="Pandey M."/>
            <person name="Agarwal S."/>
            <person name="Srivastava S."/>
            <person name="Singh M."/>
            <person name="Iquebal M.A."/>
            <person name="Jaiswal S."/>
            <person name="Angadi U.B."/>
            <person name="Kumar N."/>
            <person name="Raza M."/>
            <person name="Shah T.M."/>
            <person name="Rai A."/>
            <person name="Jena J.K."/>
        </authorList>
    </citation>
    <scope>NUCLEOTIDE SEQUENCE [LARGE SCALE GENOMIC DNA]</scope>
    <source>
        <strain evidence="2">DASCIFA01</strain>
        <tissue evidence="2">Testis</tissue>
    </source>
</reference>
<evidence type="ECO:0000256" key="1">
    <source>
        <dbReference type="SAM" id="MobiDB-lite"/>
    </source>
</evidence>
<gene>
    <name evidence="2" type="ORF">ROHU_008291</name>
</gene>
<dbReference type="EMBL" id="QBIY01012779">
    <property type="protein sequence ID" value="RXN16578.1"/>
    <property type="molecule type" value="Genomic_DNA"/>
</dbReference>
<evidence type="ECO:0000313" key="3">
    <source>
        <dbReference type="Proteomes" id="UP000290572"/>
    </source>
</evidence>
<name>A0A498M6Q3_LABRO</name>